<dbReference type="InterPro" id="IPR011698">
    <property type="entry name" value="GATase_3"/>
</dbReference>
<organism evidence="10 11">
    <name type="scientific">Sulfobacillus acidophilus (strain ATCC 700253 / DSM 10332 / NAL)</name>
    <dbReference type="NCBI Taxonomy" id="679936"/>
    <lineage>
        <taxon>Bacteria</taxon>
        <taxon>Bacillati</taxon>
        <taxon>Bacillota</taxon>
        <taxon>Clostridia</taxon>
        <taxon>Eubacteriales</taxon>
        <taxon>Clostridiales Family XVII. Incertae Sedis</taxon>
        <taxon>Sulfobacillus</taxon>
    </lineage>
</organism>
<reference evidence="10 11" key="2">
    <citation type="journal article" date="2012" name="Stand. Genomic Sci.">
        <title>Complete genome sequence of the moderately thermophilic mineral-sulfide-oxidizing firmicute Sulfobacillus acidophilus type strain (NAL(T)).</title>
        <authorList>
            <person name="Anderson I."/>
            <person name="Chertkov O."/>
            <person name="Chen A."/>
            <person name="Saunders E."/>
            <person name="Lapidus A."/>
            <person name="Nolan M."/>
            <person name="Lucas S."/>
            <person name="Hammon N."/>
            <person name="Deshpande S."/>
            <person name="Cheng J.F."/>
            <person name="Han C."/>
            <person name="Tapia R."/>
            <person name="Goodwin L.A."/>
            <person name="Pitluck S."/>
            <person name="Liolios K."/>
            <person name="Pagani I."/>
            <person name="Ivanova N."/>
            <person name="Mikhailova N."/>
            <person name="Pati A."/>
            <person name="Palaniappan K."/>
            <person name="Land M."/>
            <person name="Pan C."/>
            <person name="Rohde M."/>
            <person name="Pukall R."/>
            <person name="Goker M."/>
            <person name="Detter J.C."/>
            <person name="Woyke T."/>
            <person name="Bristow J."/>
            <person name="Eisen J.A."/>
            <person name="Markowitz V."/>
            <person name="Hugenholtz P."/>
            <person name="Kyrpides N.C."/>
            <person name="Klenk H.P."/>
            <person name="Mavromatis K."/>
        </authorList>
    </citation>
    <scope>NUCLEOTIDE SEQUENCE [LARGE SCALE GENOMIC DNA]</scope>
    <source>
        <strain evidence="11">ATCC 700253 / DSM 10332 / NAL</strain>
    </source>
</reference>
<dbReference type="HAMAP" id="MF_00027">
    <property type="entry name" value="CobB_CbiA"/>
    <property type="match status" value="1"/>
</dbReference>
<dbReference type="SUPFAM" id="SSF52317">
    <property type="entry name" value="Class I glutamine amidotransferase-like"/>
    <property type="match status" value="1"/>
</dbReference>
<dbReference type="GO" id="GO:0042242">
    <property type="term" value="F:cobyrinic acid a,c-diamide synthase activity"/>
    <property type="evidence" value="ECO:0007669"/>
    <property type="project" value="UniProtKB-UniRule"/>
</dbReference>
<comment type="function">
    <text evidence="7">Catalyzes the ATP-dependent amidation of the two carboxylate groups at positions a and c of cobyrinate, using either L-glutamine or ammonia as the nitrogen source.</text>
</comment>
<dbReference type="NCBIfam" id="NF002204">
    <property type="entry name" value="PRK01077.1"/>
    <property type="match status" value="1"/>
</dbReference>
<reference evidence="11" key="1">
    <citation type="submission" date="2011-12" db="EMBL/GenBank/DDBJ databases">
        <title>The complete genome of chromosome of Sulfobacillus acidophilus DSM 10332.</title>
        <authorList>
            <person name="Lucas S."/>
            <person name="Han J."/>
            <person name="Lapidus A."/>
            <person name="Bruce D."/>
            <person name="Goodwin L."/>
            <person name="Pitluck S."/>
            <person name="Peters L."/>
            <person name="Kyrpides N."/>
            <person name="Mavromatis K."/>
            <person name="Ivanova N."/>
            <person name="Mikhailova N."/>
            <person name="Chertkov O."/>
            <person name="Saunders E."/>
            <person name="Detter J.C."/>
            <person name="Tapia R."/>
            <person name="Han C."/>
            <person name="Land M."/>
            <person name="Hauser L."/>
            <person name="Markowitz V."/>
            <person name="Cheng J.-F."/>
            <person name="Hugenholtz P."/>
            <person name="Woyke T."/>
            <person name="Wu D."/>
            <person name="Pukall R."/>
            <person name="Gehrich-Schroeter G."/>
            <person name="Schneider S."/>
            <person name="Klenk H.-P."/>
            <person name="Eisen J.A."/>
        </authorList>
    </citation>
    <scope>NUCLEOTIDE SEQUENCE [LARGE SCALE GENOMIC DNA]</scope>
    <source>
        <strain evidence="11">ATCC 700253 / DSM 10332 / NAL</strain>
    </source>
</reference>
<dbReference type="PROSITE" id="PS51274">
    <property type="entry name" value="GATASE_COBBQ"/>
    <property type="match status" value="1"/>
</dbReference>
<dbReference type="CDD" id="cd05388">
    <property type="entry name" value="CobB_N"/>
    <property type="match status" value="1"/>
</dbReference>
<comment type="miscellaneous">
    <text evidence="7">The a and c carboxylates of cobyrinate are activated for nucleophilic attack via formation of a phosphorylated intermediate by ATP. CbiA catalyzes first the amidation of the c-carboxylate, and then that of the a-carboxylate.</text>
</comment>
<keyword evidence="7" id="KW-0169">Cobalamin biosynthesis</keyword>
<dbReference type="Pfam" id="PF07685">
    <property type="entry name" value="GATase_3"/>
    <property type="match status" value="1"/>
</dbReference>
<dbReference type="InterPro" id="IPR027417">
    <property type="entry name" value="P-loop_NTPase"/>
</dbReference>
<keyword evidence="5 7" id="KW-0460">Magnesium</keyword>
<comment type="domain">
    <text evidence="7">Comprises of two domains. The C-terminal domain contains the binding site for glutamine and catalyzes the hydrolysis of this substrate to glutamate and ammonia. The N-terminal domain is anticipated to bind ATP and cobyrinate and catalyzes the ultimate synthesis of the diamide product. The ammonia produced via the glutaminase domain is probably translocated to the adjacent domain via a molecular tunnel, where it reacts with an activated intermediate.</text>
</comment>
<evidence type="ECO:0000256" key="3">
    <source>
        <dbReference type="ARBA" id="ARBA00022741"/>
    </source>
</evidence>
<gene>
    <name evidence="7" type="primary">cbiA</name>
    <name evidence="10" type="ordered locus">Sulac_2282</name>
</gene>
<dbReference type="GO" id="GO:0009236">
    <property type="term" value="P:cobalamin biosynthetic process"/>
    <property type="evidence" value="ECO:0007669"/>
    <property type="project" value="UniProtKB-UniRule"/>
</dbReference>
<evidence type="ECO:0000256" key="4">
    <source>
        <dbReference type="ARBA" id="ARBA00022840"/>
    </source>
</evidence>
<dbReference type="CDD" id="cd03130">
    <property type="entry name" value="GATase1_CobB"/>
    <property type="match status" value="1"/>
</dbReference>
<evidence type="ECO:0000256" key="5">
    <source>
        <dbReference type="ARBA" id="ARBA00022842"/>
    </source>
</evidence>
<keyword evidence="6 7" id="KW-0315">Glutamine amidotransferase</keyword>
<comment type="cofactor">
    <cofactor evidence="1 7">
        <name>Mg(2+)</name>
        <dbReference type="ChEBI" id="CHEBI:18420"/>
    </cofactor>
</comment>
<name>G8TU80_SULAD</name>
<dbReference type="KEGG" id="sap:Sulac_2282"/>
<dbReference type="AlphaFoldDB" id="G8TU80"/>
<dbReference type="Gene3D" id="3.40.50.300">
    <property type="entry name" value="P-loop containing nucleotide triphosphate hydrolases"/>
    <property type="match status" value="1"/>
</dbReference>
<dbReference type="Proteomes" id="UP000005439">
    <property type="component" value="Chromosome"/>
</dbReference>
<dbReference type="Pfam" id="PF01656">
    <property type="entry name" value="CbiA"/>
    <property type="match status" value="1"/>
</dbReference>
<evidence type="ECO:0000256" key="1">
    <source>
        <dbReference type="ARBA" id="ARBA00001946"/>
    </source>
</evidence>
<dbReference type="InterPro" id="IPR029062">
    <property type="entry name" value="Class_I_gatase-like"/>
</dbReference>
<feature type="active site" description="Nucleophile" evidence="7">
    <location>
        <position position="335"/>
    </location>
</feature>
<proteinExistence type="inferred from homology"/>
<dbReference type="NCBIfam" id="TIGR00379">
    <property type="entry name" value="cobB"/>
    <property type="match status" value="1"/>
</dbReference>
<evidence type="ECO:0000256" key="6">
    <source>
        <dbReference type="ARBA" id="ARBA00022962"/>
    </source>
</evidence>
<dbReference type="PATRIC" id="fig|679936.5.peg.2365"/>
<feature type="domain" description="CobQ/CobB/MinD/ParA nucleotide binding" evidence="8">
    <location>
        <begin position="7"/>
        <end position="193"/>
    </location>
</feature>
<dbReference type="SUPFAM" id="SSF52540">
    <property type="entry name" value="P-loop containing nucleoside triphosphate hydrolases"/>
    <property type="match status" value="1"/>
</dbReference>
<comment type="similarity">
    <text evidence="7">Belongs to the CobB/CbiA family.</text>
</comment>
<evidence type="ECO:0000259" key="8">
    <source>
        <dbReference type="Pfam" id="PF01656"/>
    </source>
</evidence>
<accession>G8TU80</accession>
<dbReference type="EMBL" id="CP003179">
    <property type="protein sequence ID" value="AEW05752.1"/>
    <property type="molecule type" value="Genomic_DNA"/>
</dbReference>
<dbReference type="Gene3D" id="3.40.50.880">
    <property type="match status" value="1"/>
</dbReference>
<dbReference type="PANTHER" id="PTHR43873">
    <property type="entry name" value="COBYRINATE A,C-DIAMIDE SYNTHASE"/>
    <property type="match status" value="1"/>
</dbReference>
<dbReference type="EC" id="6.3.5.11" evidence="7"/>
<feature type="domain" description="CobB/CobQ-like glutamine amidotransferase" evidence="9">
    <location>
        <begin position="253"/>
        <end position="445"/>
    </location>
</feature>
<dbReference type="HOGENOM" id="CLU_022752_2_0_9"/>
<keyword evidence="2 7" id="KW-0436">Ligase</keyword>
<keyword evidence="11" id="KW-1185">Reference proteome</keyword>
<evidence type="ECO:0000313" key="11">
    <source>
        <dbReference type="Proteomes" id="UP000005439"/>
    </source>
</evidence>
<dbReference type="STRING" id="679936.Sulac_2282"/>
<dbReference type="InterPro" id="IPR004484">
    <property type="entry name" value="CbiA/CobB_synth"/>
</dbReference>
<keyword evidence="3 7" id="KW-0547">Nucleotide-binding</keyword>
<sequence length="464" mass="50669">MTKRPRLVIAAPSSGSGKTTVTVGLMAAFRRRGLTVQGFKVGPDYIDPSYHTAITGRPSRNLDSWMMSHAVLGEVFDRGSRDADLSVIEGVMGLFDGKEATGDQASTAEVSRLLKAPVILVVDVGGMAASAAAVVLGFQWLDPRVSVAGVIANRVGSEGHYHIIKQAIERVTGVPVLGYLLKSSEVTMPSRHLGLIPAIERGELSPLFNRLADLVARTVDLDAIWRMAERYADWDPPDPILFAGEPKPAAVSVAVARDRAFNFYYPENLDLLRWHGAEIVPFRPLEGEPVPAGADALYLGGGFPEEFLPQLSAQNAVHQSVRRAVEAGMPVVAECGGYMYLMDAIVDKNGERYPMAGVIPAVAVMEARLVALGYREVTALSDNALLLANERARGHEFHYSSIRYGAESWAWPYAFEVSGRRQTRRDGYAEGRLLASYMHLHFASHPAMVTRFIEAAKGRREARR</sequence>
<dbReference type="PANTHER" id="PTHR43873:SF1">
    <property type="entry name" value="COBYRINATE A,C-DIAMIDE SYNTHASE"/>
    <property type="match status" value="1"/>
</dbReference>
<dbReference type="UniPathway" id="UPA00148">
    <property type="reaction ID" value="UER00231"/>
</dbReference>
<comment type="pathway">
    <text evidence="7">Cofactor biosynthesis; adenosylcobalamin biosynthesis; cob(II)yrinate a,c-diamide from sirohydrochlorin (anaerobic route): step 10/10.</text>
</comment>
<evidence type="ECO:0000259" key="9">
    <source>
        <dbReference type="Pfam" id="PF07685"/>
    </source>
</evidence>
<keyword evidence="4 7" id="KW-0067">ATP-binding</keyword>
<evidence type="ECO:0000256" key="7">
    <source>
        <dbReference type="HAMAP-Rule" id="MF_00027"/>
    </source>
</evidence>
<dbReference type="InterPro" id="IPR002586">
    <property type="entry name" value="CobQ/CobB/MinD/ParA_Nub-bd_dom"/>
</dbReference>
<evidence type="ECO:0000313" key="10">
    <source>
        <dbReference type="EMBL" id="AEW05752.1"/>
    </source>
</evidence>
<protein>
    <recommendedName>
        <fullName evidence="7">Cobyrinate a,c-diamide synthase</fullName>
        <ecNumber evidence="7">6.3.5.11</ecNumber>
    </recommendedName>
    <alternativeName>
        <fullName evidence="7">Cobyrinic acid a,c-diamide synthetase</fullName>
    </alternativeName>
</protein>
<dbReference type="GO" id="GO:0005524">
    <property type="term" value="F:ATP binding"/>
    <property type="evidence" value="ECO:0007669"/>
    <property type="project" value="UniProtKB-UniRule"/>
</dbReference>
<evidence type="ECO:0000256" key="2">
    <source>
        <dbReference type="ARBA" id="ARBA00022598"/>
    </source>
</evidence>
<feature type="site" description="Increases nucleophilicity of active site Cys" evidence="7">
    <location>
        <position position="439"/>
    </location>
</feature>
<comment type="catalytic activity">
    <reaction evidence="7">
        <text>cob(II)yrinate + 2 L-glutamine + 2 ATP + 2 H2O = cob(II)yrinate a,c diamide + 2 L-glutamate + 2 ADP + 2 phosphate + 2 H(+)</text>
        <dbReference type="Rhea" id="RHEA:26289"/>
        <dbReference type="ChEBI" id="CHEBI:15377"/>
        <dbReference type="ChEBI" id="CHEBI:15378"/>
        <dbReference type="ChEBI" id="CHEBI:29985"/>
        <dbReference type="ChEBI" id="CHEBI:30616"/>
        <dbReference type="ChEBI" id="CHEBI:43474"/>
        <dbReference type="ChEBI" id="CHEBI:58359"/>
        <dbReference type="ChEBI" id="CHEBI:58537"/>
        <dbReference type="ChEBI" id="CHEBI:58894"/>
        <dbReference type="ChEBI" id="CHEBI:456216"/>
        <dbReference type="EC" id="6.3.5.11"/>
    </reaction>
</comment>